<dbReference type="GO" id="GO:0046872">
    <property type="term" value="F:metal ion binding"/>
    <property type="evidence" value="ECO:0007669"/>
    <property type="project" value="UniProtKB-KW"/>
</dbReference>
<keyword evidence="2" id="KW-0862">Zinc</keyword>
<name>A0A0U1LJ53_TALIS</name>
<dbReference type="PANTHER" id="PTHR36206">
    <property type="entry name" value="ASPERCRYPTIN BIOSYNTHESIS CLUSTER-SPECIFIC TRANSCRIPTION REGULATOR ATNN-RELATED"/>
    <property type="match status" value="1"/>
</dbReference>
<dbReference type="AlphaFoldDB" id="A0A0U1LJ53"/>
<dbReference type="PANTHER" id="PTHR36206:SF12">
    <property type="entry name" value="ASPERCRYPTIN BIOSYNTHESIS CLUSTER-SPECIFIC TRANSCRIPTION REGULATOR ATNN-RELATED"/>
    <property type="match status" value="1"/>
</dbReference>
<evidence type="ECO:0000313" key="7">
    <source>
        <dbReference type="EMBL" id="CRG83039.1"/>
    </source>
</evidence>
<keyword evidence="6" id="KW-0539">Nucleus</keyword>
<gene>
    <name evidence="7" type="ORF">PISL3812_00387</name>
</gene>
<evidence type="ECO:0000256" key="5">
    <source>
        <dbReference type="ARBA" id="ARBA00023163"/>
    </source>
</evidence>
<protein>
    <submittedName>
        <fullName evidence="7">Uncharacterized protein</fullName>
    </submittedName>
</protein>
<dbReference type="Pfam" id="PF11951">
    <property type="entry name" value="Fungal_trans_2"/>
    <property type="match status" value="1"/>
</dbReference>
<evidence type="ECO:0000256" key="1">
    <source>
        <dbReference type="ARBA" id="ARBA00022723"/>
    </source>
</evidence>
<dbReference type="InterPro" id="IPR021858">
    <property type="entry name" value="Fun_TF"/>
</dbReference>
<reference evidence="7 8" key="1">
    <citation type="submission" date="2015-04" db="EMBL/GenBank/DDBJ databases">
        <authorList>
            <person name="Syromyatnikov M.Y."/>
            <person name="Popov V.N."/>
        </authorList>
    </citation>
    <scope>NUCLEOTIDE SEQUENCE [LARGE SCALE GENOMIC DNA]</scope>
    <source>
        <strain evidence="7">WF-38-12</strain>
    </source>
</reference>
<organism evidence="7 8">
    <name type="scientific">Talaromyces islandicus</name>
    <name type="common">Penicillium islandicum</name>
    <dbReference type="NCBI Taxonomy" id="28573"/>
    <lineage>
        <taxon>Eukaryota</taxon>
        <taxon>Fungi</taxon>
        <taxon>Dikarya</taxon>
        <taxon>Ascomycota</taxon>
        <taxon>Pezizomycotina</taxon>
        <taxon>Eurotiomycetes</taxon>
        <taxon>Eurotiomycetidae</taxon>
        <taxon>Eurotiales</taxon>
        <taxon>Trichocomaceae</taxon>
        <taxon>Talaromyces</taxon>
        <taxon>Talaromyces sect. Islandici</taxon>
    </lineage>
</organism>
<proteinExistence type="predicted"/>
<dbReference type="OMA" id="ACFECIR"/>
<accession>A0A0U1LJ53</accession>
<keyword evidence="8" id="KW-1185">Reference proteome</keyword>
<evidence type="ECO:0000256" key="2">
    <source>
        <dbReference type="ARBA" id="ARBA00022833"/>
    </source>
</evidence>
<keyword evidence="3" id="KW-0805">Transcription regulation</keyword>
<dbReference type="OrthoDB" id="2593732at2759"/>
<keyword evidence="4" id="KW-0238">DNA-binding</keyword>
<evidence type="ECO:0000256" key="6">
    <source>
        <dbReference type="ARBA" id="ARBA00023242"/>
    </source>
</evidence>
<sequence length="427" mass="47951">MVVYRAPWSLSLREQQSLGFFLAETKTRFPAEFCRPILKAANTEAVLAHTVISFGALHQAYEYSPYGATRVDYTPLGQFAMYQYGKSLRLLRAQSQQTQASGSLMPREDITLACCVLFACFESIRGCRRSTVIHITQGLNLLRQFKTIPRSTQGTLVPKQILTSLLTRLDNQLVELLGTTVSRTLNDGGYDGQNSSALETMQEFCAGDNVYHSLDCLLNNMFHDRLNAALAIEGYAVSKPPLDLGRMSQQLKDLQNNFMFTPTPKHPTPGGDAYGQDLEIMQIWCILGNMYLSLPLGERPESDWDQFMTGFSSIVSLAEDFISRSRIPGRCSRKQTFSFCLGIIPPLFLVATKCRDRDIRRRAITILRTCNRREILWDSNLATEAAEQVILIEESSASTEEGLPRVHTVHATLDDEDGASFEFQRSI</sequence>
<dbReference type="Proteomes" id="UP000054383">
    <property type="component" value="Unassembled WGS sequence"/>
</dbReference>
<dbReference type="InterPro" id="IPR052360">
    <property type="entry name" value="Transcr_Regulatory_Proteins"/>
</dbReference>
<evidence type="ECO:0000313" key="8">
    <source>
        <dbReference type="Proteomes" id="UP000054383"/>
    </source>
</evidence>
<keyword evidence="1" id="KW-0479">Metal-binding</keyword>
<evidence type="ECO:0000256" key="4">
    <source>
        <dbReference type="ARBA" id="ARBA00023125"/>
    </source>
</evidence>
<dbReference type="EMBL" id="CVMT01000001">
    <property type="protein sequence ID" value="CRG83039.1"/>
    <property type="molecule type" value="Genomic_DNA"/>
</dbReference>
<dbReference type="GO" id="GO:0003677">
    <property type="term" value="F:DNA binding"/>
    <property type="evidence" value="ECO:0007669"/>
    <property type="project" value="UniProtKB-KW"/>
</dbReference>
<keyword evidence="5" id="KW-0804">Transcription</keyword>
<evidence type="ECO:0000256" key="3">
    <source>
        <dbReference type="ARBA" id="ARBA00023015"/>
    </source>
</evidence>